<reference evidence="1" key="1">
    <citation type="journal article" date="2025" name="Int. J. Syst. Evol. Microbiol.">
        <title>Streptomyces citrinus sp. nov., with yellow diffusible pigment.</title>
        <authorList>
            <person name="He Y."/>
            <person name="Yang E."/>
            <person name="Xu J."/>
            <person name="Sun Y."/>
            <person name="Sun L."/>
        </authorList>
    </citation>
    <scope>NUCLEOTIDE SEQUENCE</scope>
    <source>
        <strain evidence="1">Q6</strain>
    </source>
</reference>
<evidence type="ECO:0000313" key="1">
    <source>
        <dbReference type="EMBL" id="WWQ62105.1"/>
    </source>
</evidence>
<proteinExistence type="predicted"/>
<protein>
    <submittedName>
        <fullName evidence="1">STAS domain-containing protein</fullName>
    </submittedName>
</protein>
<accession>A0ACD5A4J8</accession>
<sequence>MTTPSSPTPFLIRIVDVDGAVLVRVRGELDLATAPHLEQALDPLRERPCELDLAEVGFADSTGVNLLLRLQRRAAAAGGSIRVLAVSGPVRRILDLSGVTSVLLPHLGRSDPPSPGER</sequence>
<organism evidence="1 2">
    <name type="scientific">Streptomyces citrinus</name>
    <dbReference type="NCBI Taxonomy" id="3118173"/>
    <lineage>
        <taxon>Bacteria</taxon>
        <taxon>Bacillati</taxon>
        <taxon>Actinomycetota</taxon>
        <taxon>Actinomycetes</taxon>
        <taxon>Kitasatosporales</taxon>
        <taxon>Streptomycetaceae</taxon>
        <taxon>Streptomyces</taxon>
    </lineage>
</organism>
<keyword evidence="2" id="KW-1185">Reference proteome</keyword>
<dbReference type="EMBL" id="CP146022">
    <property type="protein sequence ID" value="WWQ62105.1"/>
    <property type="molecule type" value="Genomic_DNA"/>
</dbReference>
<dbReference type="Proteomes" id="UP001432251">
    <property type="component" value="Chromosome"/>
</dbReference>
<evidence type="ECO:0000313" key="2">
    <source>
        <dbReference type="Proteomes" id="UP001432251"/>
    </source>
</evidence>
<gene>
    <name evidence="1" type="ORF">V2W30_01130</name>
</gene>
<name>A0ACD5A4J8_9ACTN</name>